<dbReference type="Gene3D" id="1.10.10.60">
    <property type="entry name" value="Homeodomain-like"/>
    <property type="match status" value="2"/>
</dbReference>
<dbReference type="InterPro" id="IPR050224">
    <property type="entry name" value="TALE_homeobox"/>
</dbReference>
<organism evidence="13 14">
    <name type="scientific">Trichomalopsis sarcophagae</name>
    <dbReference type="NCBI Taxonomy" id="543379"/>
    <lineage>
        <taxon>Eukaryota</taxon>
        <taxon>Metazoa</taxon>
        <taxon>Ecdysozoa</taxon>
        <taxon>Arthropoda</taxon>
        <taxon>Hexapoda</taxon>
        <taxon>Insecta</taxon>
        <taxon>Pterygota</taxon>
        <taxon>Neoptera</taxon>
        <taxon>Endopterygota</taxon>
        <taxon>Hymenoptera</taxon>
        <taxon>Apocrita</taxon>
        <taxon>Proctotrupomorpha</taxon>
        <taxon>Chalcidoidea</taxon>
        <taxon>Pteromalidae</taxon>
        <taxon>Pteromalinae</taxon>
        <taxon>Trichomalopsis</taxon>
    </lineage>
</organism>
<accession>A0A232EIP0</accession>
<evidence type="ECO:0000256" key="4">
    <source>
        <dbReference type="ARBA" id="ARBA00023125"/>
    </source>
</evidence>
<feature type="domain" description="PBC" evidence="12">
    <location>
        <begin position="52"/>
        <end position="261"/>
    </location>
</feature>
<dbReference type="InterPro" id="IPR005542">
    <property type="entry name" value="PBX_PBC_dom"/>
</dbReference>
<evidence type="ECO:0000313" key="13">
    <source>
        <dbReference type="EMBL" id="OXU18178.1"/>
    </source>
</evidence>
<protein>
    <recommendedName>
        <fullName evidence="8">Homeobox protein extradenticle</fullName>
    </recommendedName>
</protein>
<feature type="domain" description="Homeobox" evidence="11">
    <location>
        <begin position="260"/>
        <end position="323"/>
    </location>
</feature>
<feature type="domain" description="PBC" evidence="12">
    <location>
        <begin position="518"/>
        <end position="717"/>
    </location>
</feature>
<evidence type="ECO:0000259" key="12">
    <source>
        <dbReference type="PROSITE" id="PS51978"/>
    </source>
</evidence>
<evidence type="ECO:0000256" key="1">
    <source>
        <dbReference type="ARBA" id="ARBA00004123"/>
    </source>
</evidence>
<proteinExistence type="inferred from homology"/>
<dbReference type="PROSITE" id="PS51978">
    <property type="entry name" value="PBC"/>
    <property type="match status" value="2"/>
</dbReference>
<keyword evidence="7 9" id="KW-0539">Nucleus</keyword>
<dbReference type="FunFam" id="1.10.10.60:FF:000008">
    <property type="entry name" value="Pre-B-cell leukemia transcription factor 1"/>
    <property type="match status" value="1"/>
</dbReference>
<evidence type="ECO:0000256" key="2">
    <source>
        <dbReference type="ARBA" id="ARBA00007601"/>
    </source>
</evidence>
<evidence type="ECO:0000313" key="14">
    <source>
        <dbReference type="Proteomes" id="UP000215335"/>
    </source>
</evidence>
<feature type="DNA-binding region" description="Homeobox" evidence="9">
    <location>
        <begin position="262"/>
        <end position="324"/>
    </location>
</feature>
<feature type="region of interest" description="Disordered" evidence="10">
    <location>
        <begin position="1"/>
        <end position="52"/>
    </location>
</feature>
<dbReference type="Pfam" id="PF05920">
    <property type="entry name" value="Homeobox_KN"/>
    <property type="match status" value="2"/>
</dbReference>
<comment type="caution">
    <text evidence="13">The sequence shown here is derived from an EMBL/GenBank/DDBJ whole genome shotgun (WGS) entry which is preliminary data.</text>
</comment>
<evidence type="ECO:0000256" key="9">
    <source>
        <dbReference type="PROSITE-ProRule" id="PRU00108"/>
    </source>
</evidence>
<evidence type="ECO:0000256" key="7">
    <source>
        <dbReference type="ARBA" id="ARBA00023242"/>
    </source>
</evidence>
<sequence length="836" mass="95015">MDEAGRLIHSPEASSDLLGDNGIPNAGGYRITGPINGQEQSDQASGTSNGVGRRKDINELLQQVMTIQTQTIDASPVSVNESKWALYNHPLMPALFNVFCEFKEKTGLSQRHTHEEDLQPDAQLMRLDNMLIAEGVSEPNKAGGSATARASRLIHLSFILMQYSIAHGQIDSAIEHYDYRSKLATIRQWYHQELKKCERDTSVFTDHVMTLIKEQGAVRPINSKEGEKTVQIIQKKLSNIQIQLKQQTCEAVMSLRSRFLDARRKRRNFSKQASEILNAYFYSHLSNPYPSEEAKEELARKCDITVSQVSNWFGNKRIRYKKNIGKAQEEANLYAAKKAAAIASSCAAAGSSPYHGGSSSHGTPTPIMSPAPSVGSQDMGHQAYAMNMNYPGAGQAYAASGMGYDPMHHQRLYFIDYPSHAAISNPYMDLSECIKQTLQPAEPVEYSMVQNHDHQSHQLANNSETIDSDQCYDMPSVCYCALAVYIASIFRIRNILNQVSLENTPTEQPVYQTIPMQSQTESLNKLLDDLTKFPEDQDVTSPGTQEKKIALNNHRLFPLLRDVFYDMKKVSLEKRAQDKSLADEKPKTPNAQLLRLNKMLIVEGIANTQSDVTTSGTIDNDESVLGPYIITNHGYRNKLKLIRMLYHEDLAKYDMHCKSFKDQVRNLLCEQCTTRPITVDEAQRIIDRIHRKFEAVEILLKQQTCESVMSLRSRYLDARRKRRNFDRKASNILETYFYSHLHNPYPSDYVKKVLAKQCNITVSQVANWFNNKRIRYKKISQKLKEMARLPPPTTTVNPLLVYDTIPKVQRDYRLMHYETPSDTGYDRLYYGQRSSA</sequence>
<reference evidence="13 14" key="1">
    <citation type="journal article" date="2017" name="Curr. Biol.">
        <title>The Evolution of Venom by Co-option of Single-Copy Genes.</title>
        <authorList>
            <person name="Martinson E.O."/>
            <person name="Mrinalini"/>
            <person name="Kelkar Y.D."/>
            <person name="Chang C.H."/>
            <person name="Werren J.H."/>
        </authorList>
    </citation>
    <scope>NUCLEOTIDE SEQUENCE [LARGE SCALE GENOMIC DNA]</scope>
    <source>
        <strain evidence="13 14">Alberta</strain>
        <tissue evidence="13">Whole body</tissue>
    </source>
</reference>
<evidence type="ECO:0000256" key="5">
    <source>
        <dbReference type="ARBA" id="ARBA00023155"/>
    </source>
</evidence>
<dbReference type="Pfam" id="PF03792">
    <property type="entry name" value="PBC"/>
    <property type="match status" value="2"/>
</dbReference>
<feature type="compositionally biased region" description="Polar residues" evidence="10">
    <location>
        <begin position="35"/>
        <end position="50"/>
    </location>
</feature>
<evidence type="ECO:0000256" key="10">
    <source>
        <dbReference type="SAM" id="MobiDB-lite"/>
    </source>
</evidence>
<dbReference type="PANTHER" id="PTHR11850">
    <property type="entry name" value="HOMEOBOX PROTEIN TRANSCRIPTION FACTORS"/>
    <property type="match status" value="1"/>
</dbReference>
<dbReference type="GO" id="GO:0009887">
    <property type="term" value="P:animal organ morphogenesis"/>
    <property type="evidence" value="ECO:0007669"/>
    <property type="project" value="UniProtKB-ARBA"/>
</dbReference>
<comment type="subcellular location">
    <subcellularLocation>
        <location evidence="1 9">Nucleus</location>
    </subcellularLocation>
</comment>
<feature type="region of interest" description="Disordered" evidence="10">
    <location>
        <begin position="353"/>
        <end position="378"/>
    </location>
</feature>
<feature type="domain" description="Homeobox" evidence="11">
    <location>
        <begin position="716"/>
        <end position="779"/>
    </location>
</feature>
<keyword evidence="5 9" id="KW-0371">Homeobox</keyword>
<dbReference type="InterPro" id="IPR008422">
    <property type="entry name" value="KN_HD"/>
</dbReference>
<keyword evidence="3" id="KW-0805">Transcription regulation</keyword>
<dbReference type="PROSITE" id="PS00027">
    <property type="entry name" value="HOMEOBOX_1"/>
    <property type="match status" value="2"/>
</dbReference>
<keyword evidence="14" id="KW-1185">Reference proteome</keyword>
<dbReference type="SMART" id="SM00389">
    <property type="entry name" value="HOX"/>
    <property type="match status" value="2"/>
</dbReference>
<name>A0A232EIP0_9HYME</name>
<dbReference type="GO" id="GO:0042659">
    <property type="term" value="P:regulation of cell fate specification"/>
    <property type="evidence" value="ECO:0007669"/>
    <property type="project" value="UniProtKB-ARBA"/>
</dbReference>
<keyword evidence="4 9" id="KW-0238">DNA-binding</keyword>
<gene>
    <name evidence="13" type="ORF">TSAR_002615</name>
</gene>
<feature type="DNA-binding region" description="Homeobox" evidence="9">
    <location>
        <begin position="718"/>
        <end position="780"/>
    </location>
</feature>
<feature type="compositionally biased region" description="Low complexity" evidence="10">
    <location>
        <begin position="353"/>
        <end position="366"/>
    </location>
</feature>
<evidence type="ECO:0000256" key="3">
    <source>
        <dbReference type="ARBA" id="ARBA00023015"/>
    </source>
</evidence>
<dbReference type="GO" id="GO:0005634">
    <property type="term" value="C:nucleus"/>
    <property type="evidence" value="ECO:0007669"/>
    <property type="project" value="UniProtKB-SubCell"/>
</dbReference>
<dbReference type="GO" id="GO:0048646">
    <property type="term" value="P:anatomical structure formation involved in morphogenesis"/>
    <property type="evidence" value="ECO:0007669"/>
    <property type="project" value="UniProtKB-ARBA"/>
</dbReference>
<evidence type="ECO:0000256" key="8">
    <source>
        <dbReference type="ARBA" id="ARBA00069231"/>
    </source>
</evidence>
<dbReference type="STRING" id="543379.A0A232EIP0"/>
<dbReference type="InterPro" id="IPR009057">
    <property type="entry name" value="Homeodomain-like_sf"/>
</dbReference>
<dbReference type="EMBL" id="NNAY01004220">
    <property type="protein sequence ID" value="OXU18178.1"/>
    <property type="molecule type" value="Genomic_DNA"/>
</dbReference>
<keyword evidence="6" id="KW-0804">Transcription</keyword>
<dbReference type="GO" id="GO:0001654">
    <property type="term" value="P:eye development"/>
    <property type="evidence" value="ECO:0007669"/>
    <property type="project" value="UniProtKB-ARBA"/>
</dbReference>
<dbReference type="GO" id="GO:0000987">
    <property type="term" value="F:cis-regulatory region sequence-specific DNA binding"/>
    <property type="evidence" value="ECO:0007669"/>
    <property type="project" value="UniProtKB-ARBA"/>
</dbReference>
<comment type="similarity">
    <text evidence="2">Belongs to the TALE/PBX homeobox family.</text>
</comment>
<dbReference type="CDD" id="cd00086">
    <property type="entry name" value="homeodomain"/>
    <property type="match status" value="2"/>
</dbReference>
<dbReference type="Proteomes" id="UP000215335">
    <property type="component" value="Unassembled WGS sequence"/>
</dbReference>
<dbReference type="GO" id="GO:0000981">
    <property type="term" value="F:DNA-binding transcription factor activity, RNA polymerase II-specific"/>
    <property type="evidence" value="ECO:0007669"/>
    <property type="project" value="InterPro"/>
</dbReference>
<evidence type="ECO:0000256" key="6">
    <source>
        <dbReference type="ARBA" id="ARBA00023163"/>
    </source>
</evidence>
<evidence type="ECO:0000259" key="11">
    <source>
        <dbReference type="PROSITE" id="PS50071"/>
    </source>
</evidence>
<dbReference type="PROSITE" id="PS50071">
    <property type="entry name" value="HOMEOBOX_2"/>
    <property type="match status" value="2"/>
</dbReference>
<dbReference type="InterPro" id="IPR017970">
    <property type="entry name" value="Homeobox_CS"/>
</dbReference>
<dbReference type="AlphaFoldDB" id="A0A232EIP0"/>
<dbReference type="InterPro" id="IPR001356">
    <property type="entry name" value="HD"/>
</dbReference>
<dbReference type="SUPFAM" id="SSF46689">
    <property type="entry name" value="Homeodomain-like"/>
    <property type="match status" value="2"/>
</dbReference>